<keyword evidence="1" id="KW-0560">Oxidoreductase</keyword>
<keyword evidence="5" id="KW-1185">Reference proteome</keyword>
<feature type="region of interest" description="Disordered" evidence="2">
    <location>
        <begin position="221"/>
        <end position="241"/>
    </location>
</feature>
<dbReference type="Gene3D" id="3.40.50.720">
    <property type="entry name" value="NAD(P)-binding Rossmann-like Domain"/>
    <property type="match status" value="1"/>
</dbReference>
<dbReference type="PANTHER" id="PTHR10366">
    <property type="entry name" value="NAD DEPENDENT EPIMERASE/DEHYDRATASE"/>
    <property type="match status" value="1"/>
</dbReference>
<dbReference type="Pfam" id="PF05368">
    <property type="entry name" value="NmrA"/>
    <property type="match status" value="1"/>
</dbReference>
<dbReference type="InterPro" id="IPR036291">
    <property type="entry name" value="NAD(P)-bd_dom_sf"/>
</dbReference>
<organism evidence="4 5">
    <name type="scientific">Sphagnum jensenii</name>
    <dbReference type="NCBI Taxonomy" id="128206"/>
    <lineage>
        <taxon>Eukaryota</taxon>
        <taxon>Viridiplantae</taxon>
        <taxon>Streptophyta</taxon>
        <taxon>Embryophyta</taxon>
        <taxon>Bryophyta</taxon>
        <taxon>Sphagnophytina</taxon>
        <taxon>Sphagnopsida</taxon>
        <taxon>Sphagnales</taxon>
        <taxon>Sphagnaceae</taxon>
        <taxon>Sphagnum</taxon>
    </lineage>
</organism>
<protein>
    <recommendedName>
        <fullName evidence="3">NmrA-like domain-containing protein</fullName>
    </recommendedName>
</protein>
<sequence>MGVDINKDEVIMCDTSALLLLKKDDITSLKQNHEAECREEKTDEIMAVQIADGSNMPTFEILLEWQSCIATAIATMILKLQSKLRICRQCIHNEVKMHIEIQKILETAAVTQEITPTSIHNETEYGMPKQVAVTGAGGFIASWIVKLLRQEGYHVQAAVCNLDNEVQSEHLKNMKGDKEWLELVKADVLDYAAMLAAVDGMKVCSIKLALLLATSLTPRTGTALPKPRQRKQPEILQRRTT</sequence>
<evidence type="ECO:0000256" key="1">
    <source>
        <dbReference type="ARBA" id="ARBA00023002"/>
    </source>
</evidence>
<name>A0ABP1BUD0_9BRYO</name>
<dbReference type="Proteomes" id="UP001497522">
    <property type="component" value="Chromosome 7"/>
</dbReference>
<evidence type="ECO:0000313" key="4">
    <source>
        <dbReference type="EMBL" id="CAK9879938.1"/>
    </source>
</evidence>
<dbReference type="EMBL" id="OZ023708">
    <property type="protein sequence ID" value="CAK9879938.1"/>
    <property type="molecule type" value="Genomic_DNA"/>
</dbReference>
<feature type="compositionally biased region" description="Basic and acidic residues" evidence="2">
    <location>
        <begin position="231"/>
        <end position="241"/>
    </location>
</feature>
<dbReference type="InterPro" id="IPR050425">
    <property type="entry name" value="NAD(P)_dehydrat-like"/>
</dbReference>
<reference evidence="4" key="1">
    <citation type="submission" date="2024-03" db="EMBL/GenBank/DDBJ databases">
        <authorList>
            <consortium name="ELIXIR-Norway"/>
            <consortium name="Elixir Norway"/>
        </authorList>
    </citation>
    <scope>NUCLEOTIDE SEQUENCE</scope>
</reference>
<feature type="domain" description="NmrA-like" evidence="3">
    <location>
        <begin position="129"/>
        <end position="204"/>
    </location>
</feature>
<evidence type="ECO:0000256" key="2">
    <source>
        <dbReference type="SAM" id="MobiDB-lite"/>
    </source>
</evidence>
<dbReference type="PANTHER" id="PTHR10366:SF564">
    <property type="entry name" value="STEROL-4-ALPHA-CARBOXYLATE 3-DEHYDROGENASE, DECARBOXYLATING"/>
    <property type="match status" value="1"/>
</dbReference>
<proteinExistence type="predicted"/>
<dbReference type="SUPFAM" id="SSF51735">
    <property type="entry name" value="NAD(P)-binding Rossmann-fold domains"/>
    <property type="match status" value="1"/>
</dbReference>
<evidence type="ECO:0000313" key="5">
    <source>
        <dbReference type="Proteomes" id="UP001497522"/>
    </source>
</evidence>
<dbReference type="InterPro" id="IPR008030">
    <property type="entry name" value="NmrA-like"/>
</dbReference>
<evidence type="ECO:0000259" key="3">
    <source>
        <dbReference type="Pfam" id="PF05368"/>
    </source>
</evidence>
<gene>
    <name evidence="4" type="ORF">CSSPJE1EN2_LOCUS21427</name>
</gene>
<accession>A0ABP1BUD0</accession>